<accession>A0A9W7E3Z0</accession>
<dbReference type="AlphaFoldDB" id="A0A9W7E3Z0"/>
<evidence type="ECO:0000256" key="1">
    <source>
        <dbReference type="SAM" id="MobiDB-lite"/>
    </source>
</evidence>
<keyword evidence="3" id="KW-1185">Reference proteome</keyword>
<organism evidence="2 3">
    <name type="scientific">Triparma retinervis</name>
    <dbReference type="NCBI Taxonomy" id="2557542"/>
    <lineage>
        <taxon>Eukaryota</taxon>
        <taxon>Sar</taxon>
        <taxon>Stramenopiles</taxon>
        <taxon>Ochrophyta</taxon>
        <taxon>Bolidophyceae</taxon>
        <taxon>Parmales</taxon>
        <taxon>Triparmaceae</taxon>
        <taxon>Triparma</taxon>
    </lineage>
</organism>
<dbReference type="Proteomes" id="UP001165082">
    <property type="component" value="Unassembled WGS sequence"/>
</dbReference>
<evidence type="ECO:0000313" key="2">
    <source>
        <dbReference type="EMBL" id="GMH64370.1"/>
    </source>
</evidence>
<dbReference type="EMBL" id="BRXZ01001174">
    <property type="protein sequence ID" value="GMH64370.1"/>
    <property type="molecule type" value="Genomic_DNA"/>
</dbReference>
<sequence>MAKMSLLDYSWRREIFSSERASQAESSTLSKMTGTTQTYTPIIRPMSLGSSESDLGPLGISESKAVAWLEDVMDAEARRAQRIVDDTGGNPAGLVRPMNEGGPLGEIEEMAVGIYEEIRESEKLRGYIATKGRGDGGEGGDGEEGGEGKERDYGVF</sequence>
<feature type="region of interest" description="Disordered" evidence="1">
    <location>
        <begin position="129"/>
        <end position="156"/>
    </location>
</feature>
<dbReference type="OrthoDB" id="196037at2759"/>
<evidence type="ECO:0000313" key="3">
    <source>
        <dbReference type="Proteomes" id="UP001165082"/>
    </source>
</evidence>
<reference evidence="2" key="1">
    <citation type="submission" date="2022-07" db="EMBL/GenBank/DDBJ databases">
        <title>Genome analysis of Parmales, a sister group of diatoms, reveals the evolutionary specialization of diatoms from phago-mixotrophs to photoautotrophs.</title>
        <authorList>
            <person name="Ban H."/>
            <person name="Sato S."/>
            <person name="Yoshikawa S."/>
            <person name="Kazumasa Y."/>
            <person name="Nakamura Y."/>
            <person name="Ichinomiya M."/>
            <person name="Saitoh K."/>
            <person name="Sato N."/>
            <person name="Blanc-Mathieu R."/>
            <person name="Endo H."/>
            <person name="Kuwata A."/>
            <person name="Ogata H."/>
        </authorList>
    </citation>
    <scope>NUCLEOTIDE SEQUENCE</scope>
</reference>
<feature type="compositionally biased region" description="Basic and acidic residues" evidence="1">
    <location>
        <begin position="146"/>
        <end position="156"/>
    </location>
</feature>
<comment type="caution">
    <text evidence="2">The sequence shown here is derived from an EMBL/GenBank/DDBJ whole genome shotgun (WGS) entry which is preliminary data.</text>
</comment>
<protein>
    <submittedName>
        <fullName evidence="2">Uncharacterized protein</fullName>
    </submittedName>
</protein>
<feature type="region of interest" description="Disordered" evidence="1">
    <location>
        <begin position="82"/>
        <end position="103"/>
    </location>
</feature>
<name>A0A9W7E3Z0_9STRA</name>
<proteinExistence type="predicted"/>
<gene>
    <name evidence="2" type="ORF">TrRE_jg6616</name>
</gene>
<feature type="non-terminal residue" evidence="2">
    <location>
        <position position="156"/>
    </location>
</feature>